<dbReference type="Gene3D" id="3.90.550.10">
    <property type="entry name" value="Spore Coat Polysaccharide Biosynthesis Protein SpsA, Chain A"/>
    <property type="match status" value="1"/>
</dbReference>
<dbReference type="GO" id="GO:0016757">
    <property type="term" value="F:glycosyltransferase activity"/>
    <property type="evidence" value="ECO:0007669"/>
    <property type="project" value="UniProtKB-KW"/>
</dbReference>
<accession>A0AAJ5D4Z4</accession>
<reference evidence="3 4" key="1">
    <citation type="submission" date="2018-06" db="EMBL/GenBank/DDBJ databases">
        <authorList>
            <consortium name="Pathogen Informatics"/>
            <person name="Doyle S."/>
        </authorList>
    </citation>
    <scope>NUCLEOTIDE SEQUENCE [LARGE SCALE GENOMIC DNA]</scope>
    <source>
        <strain evidence="3 4">NCTC10894</strain>
    </source>
</reference>
<organism evidence="3 4">
    <name type="scientific">Ralstonia mannitolilytica</name>
    <dbReference type="NCBI Taxonomy" id="105219"/>
    <lineage>
        <taxon>Bacteria</taxon>
        <taxon>Pseudomonadati</taxon>
        <taxon>Pseudomonadota</taxon>
        <taxon>Betaproteobacteria</taxon>
        <taxon>Burkholderiales</taxon>
        <taxon>Burkholderiaceae</taxon>
        <taxon>Ralstonia</taxon>
    </lineage>
</organism>
<dbReference type="Proteomes" id="UP000255008">
    <property type="component" value="Unassembled WGS sequence"/>
</dbReference>
<sequence>MPRIFTGAGRSLAPILSSEIVFRMPASNRATLAVIIVAKNEAADIGDCIRSVRDWADDVIVFDSGSTDGTQEICRQLGARVFETDWPGYGEQSNRALREARTDWVLSLDADERVSPELRAEMIAVLESGSSHTVYSMPRSSSFCGRFMKHSGWWPDRIRRFFKREKVTFFDAPVHSHLIFEGTVGDFRSPIIHYSIPDLEAALDKANDYSTAGAAAAYAKGKRASLGSAIGHGLWAFIRTYIIQRGFLDGAEGFMLAVSNAEGTYYRYVKLMMLHRHGKR</sequence>
<dbReference type="PANTHER" id="PTHR43630">
    <property type="entry name" value="POLY-BETA-1,6-N-ACETYL-D-GLUCOSAMINE SYNTHASE"/>
    <property type="match status" value="1"/>
</dbReference>
<dbReference type="CDD" id="cd02511">
    <property type="entry name" value="Beta4Glucosyltransferase"/>
    <property type="match status" value="1"/>
</dbReference>
<feature type="domain" description="Glycosyltransferase 2-like" evidence="2">
    <location>
        <begin position="34"/>
        <end position="167"/>
    </location>
</feature>
<dbReference type="AlphaFoldDB" id="A0AAJ5D4Z4"/>
<evidence type="ECO:0000259" key="2">
    <source>
        <dbReference type="Pfam" id="PF00535"/>
    </source>
</evidence>
<proteinExistence type="inferred from homology"/>
<protein>
    <submittedName>
        <fullName evidence="3">SPBc2 prophage-derived glycosyltransferase SunS</fullName>
        <ecNumber evidence="3">2.4.1.-</ecNumber>
    </submittedName>
</protein>
<gene>
    <name evidence="3" type="primary">sunS</name>
    <name evidence="3" type="ORF">NCTC10894_01145</name>
</gene>
<dbReference type="EMBL" id="UGVE01000001">
    <property type="protein sequence ID" value="SUD96804.1"/>
    <property type="molecule type" value="Genomic_DNA"/>
</dbReference>
<dbReference type="EC" id="2.4.1.-" evidence="3"/>
<keyword evidence="3" id="KW-0808">Transferase</keyword>
<name>A0AAJ5D4Z4_9RALS</name>
<evidence type="ECO:0000313" key="4">
    <source>
        <dbReference type="Proteomes" id="UP000255008"/>
    </source>
</evidence>
<dbReference type="SUPFAM" id="SSF53448">
    <property type="entry name" value="Nucleotide-diphospho-sugar transferases"/>
    <property type="match status" value="1"/>
</dbReference>
<dbReference type="InterPro" id="IPR001173">
    <property type="entry name" value="Glyco_trans_2-like"/>
</dbReference>
<dbReference type="Pfam" id="PF00535">
    <property type="entry name" value="Glycos_transf_2"/>
    <property type="match status" value="1"/>
</dbReference>
<dbReference type="InterPro" id="IPR029044">
    <property type="entry name" value="Nucleotide-diphossugar_trans"/>
</dbReference>
<dbReference type="PANTHER" id="PTHR43630:SF2">
    <property type="entry name" value="GLYCOSYLTRANSFERASE"/>
    <property type="match status" value="1"/>
</dbReference>
<evidence type="ECO:0000256" key="1">
    <source>
        <dbReference type="ARBA" id="ARBA00038494"/>
    </source>
</evidence>
<comment type="similarity">
    <text evidence="1">Belongs to the glycosyltransferase 2 family. WaaE/KdtX subfamily.</text>
</comment>
<comment type="caution">
    <text evidence="3">The sequence shown here is derived from an EMBL/GenBank/DDBJ whole genome shotgun (WGS) entry which is preliminary data.</text>
</comment>
<evidence type="ECO:0000313" key="3">
    <source>
        <dbReference type="EMBL" id="SUD96804.1"/>
    </source>
</evidence>
<keyword evidence="3" id="KW-0328">Glycosyltransferase</keyword>